<dbReference type="InterPro" id="IPR036291">
    <property type="entry name" value="NAD(P)-bd_dom_sf"/>
</dbReference>
<keyword evidence="2" id="KW-0560">Oxidoreductase</keyword>
<organism evidence="3 4">
    <name type="scientific">Azospirillum endophyticum</name>
    <dbReference type="NCBI Taxonomy" id="2800326"/>
    <lineage>
        <taxon>Bacteria</taxon>
        <taxon>Pseudomonadati</taxon>
        <taxon>Pseudomonadota</taxon>
        <taxon>Alphaproteobacteria</taxon>
        <taxon>Rhodospirillales</taxon>
        <taxon>Azospirillaceae</taxon>
        <taxon>Azospirillum</taxon>
    </lineage>
</organism>
<keyword evidence="4" id="KW-1185">Reference proteome</keyword>
<proteinExistence type="inferred from homology"/>
<evidence type="ECO:0000313" key="3">
    <source>
        <dbReference type="EMBL" id="MBK1841918.1"/>
    </source>
</evidence>
<dbReference type="Pfam" id="PF13561">
    <property type="entry name" value="adh_short_C2"/>
    <property type="match status" value="1"/>
</dbReference>
<dbReference type="PRINTS" id="PR00080">
    <property type="entry name" value="SDRFAMILY"/>
</dbReference>
<dbReference type="PANTHER" id="PTHR43639:SF1">
    <property type="entry name" value="SHORT-CHAIN DEHYDROGENASE_REDUCTASE FAMILY PROTEIN"/>
    <property type="match status" value="1"/>
</dbReference>
<dbReference type="Proteomes" id="UP000652760">
    <property type="component" value="Unassembled WGS sequence"/>
</dbReference>
<evidence type="ECO:0000313" key="4">
    <source>
        <dbReference type="Proteomes" id="UP000652760"/>
    </source>
</evidence>
<reference evidence="4" key="1">
    <citation type="submission" date="2021-01" db="EMBL/GenBank/DDBJ databases">
        <title>Genome public.</title>
        <authorList>
            <person name="Liu C."/>
            <person name="Sun Q."/>
        </authorList>
    </citation>
    <scope>NUCLEOTIDE SEQUENCE [LARGE SCALE GENOMIC DNA]</scope>
    <source>
        <strain evidence="4">YIM B02556</strain>
    </source>
</reference>
<dbReference type="EMBL" id="JAENHM010000074">
    <property type="protein sequence ID" value="MBK1841918.1"/>
    <property type="molecule type" value="Genomic_DNA"/>
</dbReference>
<comment type="caution">
    <text evidence="3">The sequence shown here is derived from an EMBL/GenBank/DDBJ whole genome shotgun (WGS) entry which is preliminary data.</text>
</comment>
<comment type="similarity">
    <text evidence="1">Belongs to the short-chain dehydrogenases/reductases (SDR) family.</text>
</comment>
<evidence type="ECO:0000256" key="1">
    <source>
        <dbReference type="ARBA" id="ARBA00006484"/>
    </source>
</evidence>
<name>A0ABS1FEQ1_9PROT</name>
<sequence>MTTSNRIAIVTGGSRSLGRSTVLTLAERGVRSIFTYHSRPEEAGTVVALTREAGAEAVALALDTGDAGSFDGFAGRVGDALAQFGAERFEYLVNNAGISDHTPFAALTEDVLDRIYAVNLKGVLLLTQRLLPLMTDGGRIINISTGLTRFTTPDTIAYASLKGAIEVFTLHLAKELGPRGITVNTVAPGAIQTDFSGGIVRDNPEVNRRVAAMTALGRPGLPDDVGLIVSSLLSEDSRWVTGQRIEVSGGMNL</sequence>
<gene>
    <name evidence="3" type="ORF">JHL17_31430</name>
</gene>
<evidence type="ECO:0000256" key="2">
    <source>
        <dbReference type="ARBA" id="ARBA00023002"/>
    </source>
</evidence>
<dbReference type="PRINTS" id="PR00081">
    <property type="entry name" value="GDHRDH"/>
</dbReference>
<dbReference type="PANTHER" id="PTHR43639">
    <property type="entry name" value="OXIDOREDUCTASE, SHORT-CHAIN DEHYDROGENASE/REDUCTASE FAMILY (AFU_ORTHOLOGUE AFUA_5G02870)"/>
    <property type="match status" value="1"/>
</dbReference>
<dbReference type="SUPFAM" id="SSF51735">
    <property type="entry name" value="NAD(P)-binding Rossmann-fold domains"/>
    <property type="match status" value="1"/>
</dbReference>
<dbReference type="RefSeq" id="WP_200198597.1">
    <property type="nucleotide sequence ID" value="NZ_JAENHM010000074.1"/>
</dbReference>
<accession>A0ABS1FEQ1</accession>
<protein>
    <submittedName>
        <fullName evidence="3">SDR family oxidoreductase</fullName>
    </submittedName>
</protein>
<dbReference type="Gene3D" id="3.40.50.720">
    <property type="entry name" value="NAD(P)-binding Rossmann-like Domain"/>
    <property type="match status" value="1"/>
</dbReference>
<dbReference type="InterPro" id="IPR002347">
    <property type="entry name" value="SDR_fam"/>
</dbReference>